<dbReference type="InterPro" id="IPR003362">
    <property type="entry name" value="Bact_transf"/>
</dbReference>
<protein>
    <submittedName>
        <fullName evidence="3">Glycosyl transferase</fullName>
    </submittedName>
</protein>
<accession>A0ABQ5PV04</accession>
<dbReference type="GO" id="GO:0016740">
    <property type="term" value="F:transferase activity"/>
    <property type="evidence" value="ECO:0007669"/>
    <property type="project" value="UniProtKB-KW"/>
</dbReference>
<evidence type="ECO:0000259" key="2">
    <source>
        <dbReference type="Pfam" id="PF02397"/>
    </source>
</evidence>
<comment type="caution">
    <text evidence="3">The sequence shown here is derived from an EMBL/GenBank/DDBJ whole genome shotgun (WGS) entry which is preliminary data.</text>
</comment>
<gene>
    <name evidence="3" type="primary">wlbG</name>
    <name evidence="3" type="ORF">GETHED_06440</name>
</gene>
<feature type="domain" description="Bacterial sugar transferase" evidence="2">
    <location>
        <begin position="3"/>
        <end position="191"/>
    </location>
</feature>
<keyword evidence="3" id="KW-0808">Transferase</keyword>
<keyword evidence="4" id="KW-1185">Reference proteome</keyword>
<reference evidence="3" key="1">
    <citation type="journal article" date="2023" name="Antonie Van Leeuwenhoek">
        <title>Mesoterricola silvestris gen. nov., sp. nov., Mesoterricola sediminis sp. nov., Geothrix oryzae sp. nov., Geothrix edaphica sp. nov., Geothrix rubra sp. nov., and Geothrix limicola sp. nov., six novel members of Acidobacteriota isolated from soils.</title>
        <authorList>
            <person name="Itoh H."/>
            <person name="Sugisawa Y."/>
            <person name="Mise K."/>
            <person name="Xu Z."/>
            <person name="Kuniyasu M."/>
            <person name="Ushijima N."/>
            <person name="Kawano K."/>
            <person name="Kobayashi E."/>
            <person name="Shiratori Y."/>
            <person name="Masuda Y."/>
            <person name="Senoo K."/>
        </authorList>
    </citation>
    <scope>NUCLEOTIDE SEQUENCE</scope>
    <source>
        <strain evidence="3">Red802</strain>
    </source>
</reference>
<organism evidence="3 4">
    <name type="scientific">Geothrix edaphica</name>
    <dbReference type="NCBI Taxonomy" id="2927976"/>
    <lineage>
        <taxon>Bacteria</taxon>
        <taxon>Pseudomonadati</taxon>
        <taxon>Acidobacteriota</taxon>
        <taxon>Holophagae</taxon>
        <taxon>Holophagales</taxon>
        <taxon>Holophagaceae</taxon>
        <taxon>Geothrix</taxon>
    </lineage>
</organism>
<name>A0ABQ5PV04_9BACT</name>
<evidence type="ECO:0000256" key="1">
    <source>
        <dbReference type="ARBA" id="ARBA00006464"/>
    </source>
</evidence>
<comment type="similarity">
    <text evidence="1">Belongs to the bacterial sugar transferase family.</text>
</comment>
<dbReference type="PANTHER" id="PTHR30576:SF20">
    <property type="entry name" value="QUINOVOSAMINEPHOSPHOTRANSFERAE-RELATED"/>
    <property type="match status" value="1"/>
</dbReference>
<evidence type="ECO:0000313" key="3">
    <source>
        <dbReference type="EMBL" id="GLH66280.1"/>
    </source>
</evidence>
<dbReference type="EMBL" id="BSDC01000001">
    <property type="protein sequence ID" value="GLH66280.1"/>
    <property type="molecule type" value="Genomic_DNA"/>
</dbReference>
<proteinExistence type="inferred from homology"/>
<dbReference type="PANTHER" id="PTHR30576">
    <property type="entry name" value="COLANIC BIOSYNTHESIS UDP-GLUCOSE LIPID CARRIER TRANSFERASE"/>
    <property type="match status" value="1"/>
</dbReference>
<dbReference type="RefSeq" id="WP_285606357.1">
    <property type="nucleotide sequence ID" value="NZ_BSDC01000001.1"/>
</dbReference>
<sequence length="203" mass="22773">MAKRAFDLFWALLGLVLLSPALLVIALAVKLEDRGPVFFRQVRIGRGGRPFRIWKFRTMGVDAERQGRAITVGQDPRITRLGRHLRNAKLDELPQLMNVVAGEMSLVGPRPEVPQFVAHYTDAQRVILDLRPGITDLASIKYRHESELLAQAERPDEAYLRVVLPDKIRINLAYAAQASLWSDFRVILATLGLAPAPRIPGTH</sequence>
<evidence type="ECO:0000313" key="4">
    <source>
        <dbReference type="Proteomes" id="UP001165044"/>
    </source>
</evidence>
<dbReference type="Proteomes" id="UP001165044">
    <property type="component" value="Unassembled WGS sequence"/>
</dbReference>
<dbReference type="Pfam" id="PF02397">
    <property type="entry name" value="Bac_transf"/>
    <property type="match status" value="1"/>
</dbReference>